<comment type="caution">
    <text evidence="2">The sequence shown here is derived from an EMBL/GenBank/DDBJ whole genome shotgun (WGS) entry which is preliminary data.</text>
</comment>
<feature type="region of interest" description="Disordered" evidence="1">
    <location>
        <begin position="1"/>
        <end position="55"/>
    </location>
</feature>
<sequence length="55" mass="6350">MRILFPWWSSSTSWTPTKCEKTQLPSSTTSSPHSHSHSHSHSQTLTKRRLPPHQL</sequence>
<evidence type="ECO:0000256" key="1">
    <source>
        <dbReference type="SAM" id="MobiDB-lite"/>
    </source>
</evidence>
<protein>
    <submittedName>
        <fullName evidence="2">Uncharacterized protein</fullName>
    </submittedName>
</protein>
<evidence type="ECO:0000313" key="2">
    <source>
        <dbReference type="EMBL" id="KAL2320846.1"/>
    </source>
</evidence>
<name>A0ABD1LBE6_9FABA</name>
<reference evidence="2 3" key="1">
    <citation type="submission" date="2024-08" db="EMBL/GenBank/DDBJ databases">
        <title>Insights into the chromosomal genome structure of Flemingia macrophylla.</title>
        <authorList>
            <person name="Ding Y."/>
            <person name="Zhao Y."/>
            <person name="Bi W."/>
            <person name="Wu M."/>
            <person name="Zhao G."/>
            <person name="Gong Y."/>
            <person name="Li W."/>
            <person name="Zhang P."/>
        </authorList>
    </citation>
    <scope>NUCLEOTIDE SEQUENCE [LARGE SCALE GENOMIC DNA]</scope>
    <source>
        <strain evidence="2">DYQJB</strain>
        <tissue evidence="2">Leaf</tissue>
    </source>
</reference>
<dbReference type="Proteomes" id="UP001603857">
    <property type="component" value="Unassembled WGS sequence"/>
</dbReference>
<evidence type="ECO:0000313" key="3">
    <source>
        <dbReference type="Proteomes" id="UP001603857"/>
    </source>
</evidence>
<organism evidence="2 3">
    <name type="scientific">Flemingia macrophylla</name>
    <dbReference type="NCBI Taxonomy" id="520843"/>
    <lineage>
        <taxon>Eukaryota</taxon>
        <taxon>Viridiplantae</taxon>
        <taxon>Streptophyta</taxon>
        <taxon>Embryophyta</taxon>
        <taxon>Tracheophyta</taxon>
        <taxon>Spermatophyta</taxon>
        <taxon>Magnoliopsida</taxon>
        <taxon>eudicotyledons</taxon>
        <taxon>Gunneridae</taxon>
        <taxon>Pentapetalae</taxon>
        <taxon>rosids</taxon>
        <taxon>fabids</taxon>
        <taxon>Fabales</taxon>
        <taxon>Fabaceae</taxon>
        <taxon>Papilionoideae</taxon>
        <taxon>50 kb inversion clade</taxon>
        <taxon>NPAAA clade</taxon>
        <taxon>indigoferoid/millettioid clade</taxon>
        <taxon>Phaseoleae</taxon>
        <taxon>Flemingia</taxon>
    </lineage>
</organism>
<feature type="compositionally biased region" description="Low complexity" evidence="1">
    <location>
        <begin position="1"/>
        <end position="33"/>
    </location>
</feature>
<feature type="compositionally biased region" description="Basic residues" evidence="1">
    <location>
        <begin position="34"/>
        <end position="55"/>
    </location>
</feature>
<gene>
    <name evidence="2" type="ORF">Fmac_029815</name>
</gene>
<accession>A0ABD1LBE6</accession>
<dbReference type="EMBL" id="JBGMDY010000010">
    <property type="protein sequence ID" value="KAL2320846.1"/>
    <property type="molecule type" value="Genomic_DNA"/>
</dbReference>
<proteinExistence type="predicted"/>
<dbReference type="AlphaFoldDB" id="A0ABD1LBE6"/>
<keyword evidence="3" id="KW-1185">Reference proteome</keyword>